<evidence type="ECO:0000313" key="2">
    <source>
        <dbReference type="Proteomes" id="UP000515465"/>
    </source>
</evidence>
<dbReference type="RefSeq" id="WP_183459742.1">
    <property type="nucleotide sequence ID" value="NZ_CP050296.1"/>
</dbReference>
<sequence>MAIVIAATFEIKNRISLARIPAMGVGIARQDKKDQGNTPFWLAHGISPLTSAYSTLVRANPLD</sequence>
<evidence type="ECO:0000313" key="1">
    <source>
        <dbReference type="EMBL" id="QND60645.1"/>
    </source>
</evidence>
<dbReference type="Proteomes" id="UP000515465">
    <property type="component" value="Chromosome"/>
</dbReference>
<dbReference type="AlphaFoldDB" id="A0A7G6T1L3"/>
<protein>
    <submittedName>
        <fullName evidence="1">Uncharacterized protein</fullName>
    </submittedName>
</protein>
<accession>A0A7G6T1L3</accession>
<proteinExistence type="predicted"/>
<name>A0A7G6T1L3_9HYPH</name>
<dbReference type="EMBL" id="CP050296">
    <property type="protein sequence ID" value="QND60645.1"/>
    <property type="molecule type" value="Genomic_DNA"/>
</dbReference>
<reference evidence="2" key="1">
    <citation type="journal article" date="2020" name="Mol. Plant Microbe">
        <title>Rhizobial microsymbionts of the narrowly endemic Oxytropis species growing in Kamchatka are characterized by significant genetic diversity and possess a set of genes that are associated with T3SS and T6SS secretion systems and can affect the development of symbiosis.</title>
        <authorList>
            <person name="Safronova V."/>
            <person name="Guro P."/>
            <person name="Sazanova A."/>
            <person name="Kuznetsova I."/>
            <person name="Belimov A."/>
            <person name="Yakubov V."/>
            <person name="Chirak E."/>
            <person name="Afonin A."/>
            <person name="Gogolev Y."/>
            <person name="Andronov E."/>
            <person name="Tikhonovich I."/>
        </authorList>
    </citation>
    <scope>NUCLEOTIDE SEQUENCE [LARGE SCALE GENOMIC DNA]</scope>
    <source>
        <strain evidence="2">583</strain>
    </source>
</reference>
<organism evidence="1 2">
    <name type="scientific">Mesorhizobium huakuii</name>
    <dbReference type="NCBI Taxonomy" id="28104"/>
    <lineage>
        <taxon>Bacteria</taxon>
        <taxon>Pseudomonadati</taxon>
        <taxon>Pseudomonadota</taxon>
        <taxon>Alphaproteobacteria</taxon>
        <taxon>Hyphomicrobiales</taxon>
        <taxon>Phyllobacteriaceae</taxon>
        <taxon>Mesorhizobium</taxon>
    </lineage>
</organism>
<gene>
    <name evidence="1" type="ORF">HB778_32200</name>
</gene>